<dbReference type="FunFam" id="3.40.50.300:FF:000014">
    <property type="entry name" value="DNA polymerase III subunit gamma/tau"/>
    <property type="match status" value="1"/>
</dbReference>
<dbReference type="InterPro" id="IPR027417">
    <property type="entry name" value="P-loop_NTPase"/>
</dbReference>
<name>J4WZI8_9GAMM</name>
<evidence type="ECO:0000256" key="8">
    <source>
        <dbReference type="ARBA" id="ARBA00022840"/>
    </source>
</evidence>
<dbReference type="GO" id="GO:0005524">
    <property type="term" value="F:ATP binding"/>
    <property type="evidence" value="ECO:0007669"/>
    <property type="project" value="UniProtKB-KW"/>
</dbReference>
<dbReference type="Gene3D" id="3.40.50.300">
    <property type="entry name" value="P-loop containing nucleotide triphosphate hydrolases"/>
    <property type="match status" value="1"/>
</dbReference>
<dbReference type="InterPro" id="IPR050238">
    <property type="entry name" value="DNA_Rep/Repair_Clamp_Loader"/>
</dbReference>
<comment type="subunit">
    <text evidence="11">DNA polymerase III contains a core (composed of alpha, epsilon and theta chains) that associates with a tau subunit. This core dimerizes to form the POLIII' complex. PolIII' associates with the gamma complex (composed of gamma, delta, delta', psi and chi chains) and with the beta chain to form the complete DNA polymerase III complex.</text>
</comment>
<proteinExistence type="inferred from homology"/>
<evidence type="ECO:0000259" key="12">
    <source>
        <dbReference type="SMART" id="SM00382"/>
    </source>
</evidence>
<dbReference type="SUPFAM" id="SSF52540">
    <property type="entry name" value="P-loop containing nucleoside triphosphate hydrolases"/>
    <property type="match status" value="1"/>
</dbReference>
<dbReference type="SMART" id="SM00382">
    <property type="entry name" value="AAA"/>
    <property type="match status" value="1"/>
</dbReference>
<evidence type="ECO:0000256" key="9">
    <source>
        <dbReference type="ARBA" id="ARBA00022932"/>
    </source>
</evidence>
<dbReference type="FunFam" id="1.10.8.60:FF:000013">
    <property type="entry name" value="DNA polymerase III subunit gamma/tau"/>
    <property type="match status" value="1"/>
</dbReference>
<dbReference type="GO" id="GO:0006261">
    <property type="term" value="P:DNA-templated DNA replication"/>
    <property type="evidence" value="ECO:0007669"/>
    <property type="project" value="TreeGrafter"/>
</dbReference>
<dbReference type="AlphaFoldDB" id="J4WZI8"/>
<dbReference type="GO" id="GO:0046872">
    <property type="term" value="F:metal ion binding"/>
    <property type="evidence" value="ECO:0007669"/>
    <property type="project" value="UniProtKB-KW"/>
</dbReference>
<evidence type="ECO:0000313" key="14">
    <source>
        <dbReference type="Proteomes" id="UP000010116"/>
    </source>
</evidence>
<dbReference type="CDD" id="cd18137">
    <property type="entry name" value="HLD_clamp_pol_III_gamma_tau"/>
    <property type="match status" value="1"/>
</dbReference>
<comment type="similarity">
    <text evidence="1 11">Belongs to the DnaX/STICHEL family.</text>
</comment>
<evidence type="ECO:0000313" key="13">
    <source>
        <dbReference type="EMBL" id="EJP73030.1"/>
    </source>
</evidence>
<evidence type="ECO:0000256" key="11">
    <source>
        <dbReference type="RuleBase" id="RU364063"/>
    </source>
</evidence>
<feature type="domain" description="AAA+ ATPase" evidence="12">
    <location>
        <begin position="37"/>
        <end position="181"/>
    </location>
</feature>
<evidence type="ECO:0000256" key="4">
    <source>
        <dbReference type="ARBA" id="ARBA00022705"/>
    </source>
</evidence>
<dbReference type="NCBIfam" id="TIGR02397">
    <property type="entry name" value="dnaX_nterm"/>
    <property type="match status" value="1"/>
</dbReference>
<gene>
    <name evidence="11" type="primary">dnaX</name>
    <name evidence="13" type="ORF">NT02SARS_0908</name>
</gene>
<keyword evidence="8 11" id="KW-0067">ATP-binding</keyword>
<dbReference type="GO" id="GO:0003677">
    <property type="term" value="F:DNA binding"/>
    <property type="evidence" value="ECO:0007669"/>
    <property type="project" value="InterPro"/>
</dbReference>
<evidence type="ECO:0000256" key="1">
    <source>
        <dbReference type="ARBA" id="ARBA00006360"/>
    </source>
</evidence>
<dbReference type="Pfam" id="PF12169">
    <property type="entry name" value="DNA_pol3_gamma3"/>
    <property type="match status" value="1"/>
</dbReference>
<dbReference type="Proteomes" id="UP000010116">
    <property type="component" value="Unassembled WGS sequence"/>
</dbReference>
<dbReference type="InterPro" id="IPR038249">
    <property type="entry name" value="PolIII_tau_V_sf"/>
</dbReference>
<keyword evidence="7" id="KW-0862">Zinc</keyword>
<evidence type="ECO:0000256" key="10">
    <source>
        <dbReference type="ARBA" id="ARBA00049244"/>
    </source>
</evidence>
<dbReference type="EC" id="2.7.7.7" evidence="11"/>
<dbReference type="Pfam" id="PF13177">
    <property type="entry name" value="DNA_pol3_delta2"/>
    <property type="match status" value="1"/>
</dbReference>
<dbReference type="Gene3D" id="1.20.272.10">
    <property type="match status" value="1"/>
</dbReference>
<comment type="catalytic activity">
    <reaction evidence="10 11">
        <text>DNA(n) + a 2'-deoxyribonucleoside 5'-triphosphate = DNA(n+1) + diphosphate</text>
        <dbReference type="Rhea" id="RHEA:22508"/>
        <dbReference type="Rhea" id="RHEA-COMP:17339"/>
        <dbReference type="Rhea" id="RHEA-COMP:17340"/>
        <dbReference type="ChEBI" id="CHEBI:33019"/>
        <dbReference type="ChEBI" id="CHEBI:61560"/>
        <dbReference type="ChEBI" id="CHEBI:173112"/>
        <dbReference type="EC" id="2.7.7.7"/>
    </reaction>
</comment>
<accession>J4WZI8</accession>
<evidence type="ECO:0000256" key="5">
    <source>
        <dbReference type="ARBA" id="ARBA00022723"/>
    </source>
</evidence>
<keyword evidence="4 11" id="KW-0235">DNA replication</keyword>
<dbReference type="Gene3D" id="3.30.300.150">
    <property type="entry name" value="DNA polymerase III, tau subunit, domain V"/>
    <property type="match status" value="1"/>
</dbReference>
<evidence type="ECO:0000256" key="7">
    <source>
        <dbReference type="ARBA" id="ARBA00022833"/>
    </source>
</evidence>
<dbReference type="SUPFAM" id="SSF48019">
    <property type="entry name" value="post-AAA+ oligomerization domain-like"/>
    <property type="match status" value="1"/>
</dbReference>
<dbReference type="InterPro" id="IPR022754">
    <property type="entry name" value="DNA_pol_III_gamma-3"/>
</dbReference>
<dbReference type="HOGENOM" id="CLU_006229_0_1_6"/>
<dbReference type="InterPro" id="IPR021029">
    <property type="entry name" value="DNA_pol_III_tau_dom-5"/>
</dbReference>
<dbReference type="InterPro" id="IPR008921">
    <property type="entry name" value="DNA_pol3_clamp-load_cplx_C"/>
</dbReference>
<dbReference type="PANTHER" id="PTHR11669:SF0">
    <property type="entry name" value="PROTEIN STICHEL-LIKE 2"/>
    <property type="match status" value="1"/>
</dbReference>
<dbReference type="InterPro" id="IPR012763">
    <property type="entry name" value="DNA_pol_III_sug/sutau_N"/>
</dbReference>
<protein>
    <recommendedName>
        <fullName evidence="11">DNA polymerase III subunit gamma/tau</fullName>
        <ecNumber evidence="11">2.7.7.7</ecNumber>
    </recommendedName>
</protein>
<reference evidence="13 14" key="1">
    <citation type="journal article" date="2012" name="ISME J.">
        <title>Genomic insights to SAR86, an abundant and uncultivated marine bacterial lineage.</title>
        <authorList>
            <person name="Dupont C.L."/>
            <person name="Rusch D.B."/>
            <person name="Yooseph S."/>
            <person name="Lombardo M.J."/>
            <person name="Richter R.A."/>
            <person name="Valas R."/>
            <person name="Novotny M."/>
            <person name="Yee-Greenbaum J."/>
            <person name="Selengut J.D."/>
            <person name="Haft D.H."/>
            <person name="Halpern A.L."/>
            <person name="Lasken R.S."/>
            <person name="Nealson K."/>
            <person name="Friedman R."/>
            <person name="Venter J.C."/>
        </authorList>
    </citation>
    <scope>NUCLEOTIDE SEQUENCE [LARGE SCALE GENOMIC DNA]</scope>
</reference>
<sequence>MSYQVLARKYRPNSFEEVVGQEHVIQALSNGLTTKRIHQAYIFSGTRGVGKTTLARILARCLNCDSFPEPTSTPCNDCNICNEIRDGRHIDFLEVDAASRTGVDHMRELLDSVQYKPTSGRYKIYLIDEVHMLSTQSFNALLKTLEEPPSHVVFIFATTNPEKIPKTVQSRCLQLNLKTIRGSKLINHFKYILDTEKIKYDLEALNIIEEAANGSIRDGLTLLDQALAHGDGELLYNNVKDLLGTIDKSFLYELLEAVFNNEGNSAFDTLAKIEELSPEYEEILKSLISVLHEISIHQVLGKSDNEKIIALSDLVDEEFTQLQYEIAVNALSKFNVHPNPKECLEICILRMLTFNPLKANNSNSEKKNLNKSVKTSIQEKAQPIKESINKKNLDTVKTDVLNGEKNTDKSSNENHLSADKWNELLLNMNLTPFLKNYYFNLEFVKQEKDKIYLIGDDAFIKIPNNIAEEFLIILEKTTSIKYKILIEQGIAKNTPAFLEEKNYNQMRVSSIEKISQDSSVQDFLKKFNSSIDEASIKPKGLNNEK</sequence>
<keyword evidence="2 11" id="KW-0808">Transferase</keyword>
<keyword evidence="9 11" id="KW-0239">DNA-directed DNA polymerase</keyword>
<dbReference type="EMBL" id="JH611185">
    <property type="protein sequence ID" value="EJP73030.1"/>
    <property type="molecule type" value="Genomic_DNA"/>
</dbReference>
<dbReference type="InterPro" id="IPR045085">
    <property type="entry name" value="HLD_clamp_pol_III_gamma_tau"/>
</dbReference>
<comment type="function">
    <text evidence="11">DNA polymerase III is a complex, multichain enzyme responsible for most of the replicative synthesis in bacteria. This DNA polymerase also exhibits 3' to 5' exonuclease activity.</text>
</comment>
<keyword evidence="5" id="KW-0479">Metal-binding</keyword>
<dbReference type="PANTHER" id="PTHR11669">
    <property type="entry name" value="REPLICATION FACTOR C / DNA POLYMERASE III GAMMA-TAU SUBUNIT"/>
    <property type="match status" value="1"/>
</dbReference>
<dbReference type="GO" id="GO:0009360">
    <property type="term" value="C:DNA polymerase III complex"/>
    <property type="evidence" value="ECO:0007669"/>
    <property type="project" value="InterPro"/>
</dbReference>
<dbReference type="Pfam" id="PF22608">
    <property type="entry name" value="DNAX_ATPase_lid"/>
    <property type="match status" value="1"/>
</dbReference>
<keyword evidence="3 11" id="KW-0548">Nucleotidyltransferase</keyword>
<dbReference type="Pfam" id="PF12170">
    <property type="entry name" value="DNA_pol3_tau_5"/>
    <property type="match status" value="1"/>
</dbReference>
<evidence type="ECO:0000256" key="6">
    <source>
        <dbReference type="ARBA" id="ARBA00022741"/>
    </source>
</evidence>
<dbReference type="GO" id="GO:0003887">
    <property type="term" value="F:DNA-directed DNA polymerase activity"/>
    <property type="evidence" value="ECO:0007669"/>
    <property type="project" value="UniProtKB-KW"/>
</dbReference>
<evidence type="ECO:0000256" key="2">
    <source>
        <dbReference type="ARBA" id="ARBA00022679"/>
    </source>
</evidence>
<keyword evidence="6 11" id="KW-0547">Nucleotide-binding</keyword>
<evidence type="ECO:0000256" key="3">
    <source>
        <dbReference type="ARBA" id="ARBA00022695"/>
    </source>
</evidence>
<dbReference type="Gene3D" id="1.10.8.60">
    <property type="match status" value="1"/>
</dbReference>
<organism evidence="13 14">
    <name type="scientific">SAR86 cluster bacterium SAR86B</name>
    <dbReference type="NCBI Taxonomy" id="1123867"/>
    <lineage>
        <taxon>Bacteria</taxon>
        <taxon>Pseudomonadati</taxon>
        <taxon>Pseudomonadota</taxon>
        <taxon>Gammaproteobacteria</taxon>
        <taxon>SAR86 cluster</taxon>
    </lineage>
</organism>
<dbReference type="InterPro" id="IPR003593">
    <property type="entry name" value="AAA+_ATPase"/>
</dbReference>
<dbReference type="CDD" id="cd00009">
    <property type="entry name" value="AAA"/>
    <property type="match status" value="1"/>
</dbReference>